<sequence>MNETYKIIYLYYEKIFGKPFTSFKNRFFQVRLFYFSISLGGIILYFYTAFFHLPNKYLGPIHFYIMPMVIAFIYVSFYVASVSNSDYVTKENVDKLCKHFKYDHILFAEKTCETCKLQNNNNNNYNKTIKRFR</sequence>
<dbReference type="AlphaFoldDB" id="A0A1Y1WJ01"/>
<evidence type="ECO:0000313" key="3">
    <source>
        <dbReference type="Proteomes" id="UP000193944"/>
    </source>
</evidence>
<reference evidence="2 3" key="2">
    <citation type="submission" date="2016-08" db="EMBL/GenBank/DDBJ databases">
        <title>Pervasive Adenine N6-methylation of Active Genes in Fungi.</title>
        <authorList>
            <consortium name="DOE Joint Genome Institute"/>
            <person name="Mondo S.J."/>
            <person name="Dannebaum R.O."/>
            <person name="Kuo R.C."/>
            <person name="Labutti K."/>
            <person name="Haridas S."/>
            <person name="Kuo A."/>
            <person name="Salamov A."/>
            <person name="Ahrendt S.R."/>
            <person name="Lipzen A."/>
            <person name="Sullivan W."/>
            <person name="Andreopoulos W.B."/>
            <person name="Clum A."/>
            <person name="Lindquist E."/>
            <person name="Daum C."/>
            <person name="Ramamoorthy G.K."/>
            <person name="Gryganskyi A."/>
            <person name="Culley D."/>
            <person name="Magnuson J.K."/>
            <person name="James T.Y."/>
            <person name="O'Malley M.A."/>
            <person name="Stajich J.E."/>
            <person name="Spatafora J.W."/>
            <person name="Visel A."/>
            <person name="Grigoriev I.V."/>
        </authorList>
    </citation>
    <scope>NUCLEOTIDE SEQUENCE [LARGE SCALE GENOMIC DNA]</scope>
    <source>
        <strain evidence="2 3">S4</strain>
    </source>
</reference>
<protein>
    <submittedName>
        <fullName evidence="2">Uncharacterized protein</fullName>
    </submittedName>
</protein>
<evidence type="ECO:0000256" key="1">
    <source>
        <dbReference type="SAM" id="Phobius"/>
    </source>
</evidence>
<organism evidence="2 3">
    <name type="scientific">Anaeromyces robustus</name>
    <dbReference type="NCBI Taxonomy" id="1754192"/>
    <lineage>
        <taxon>Eukaryota</taxon>
        <taxon>Fungi</taxon>
        <taxon>Fungi incertae sedis</taxon>
        <taxon>Chytridiomycota</taxon>
        <taxon>Chytridiomycota incertae sedis</taxon>
        <taxon>Neocallimastigomycetes</taxon>
        <taxon>Neocallimastigales</taxon>
        <taxon>Neocallimastigaceae</taxon>
        <taxon>Anaeromyces</taxon>
    </lineage>
</organism>
<proteinExistence type="predicted"/>
<accession>A0A1Y1WJ01</accession>
<name>A0A1Y1WJ01_9FUNG</name>
<dbReference type="Proteomes" id="UP000193944">
    <property type="component" value="Unassembled WGS sequence"/>
</dbReference>
<gene>
    <name evidence="2" type="ORF">BCR32DRAFT_305162</name>
</gene>
<feature type="transmembrane region" description="Helical" evidence="1">
    <location>
        <begin position="61"/>
        <end position="80"/>
    </location>
</feature>
<keyword evidence="3" id="KW-1185">Reference proteome</keyword>
<keyword evidence="1" id="KW-1133">Transmembrane helix</keyword>
<reference evidence="2 3" key="1">
    <citation type="submission" date="2016-08" db="EMBL/GenBank/DDBJ databases">
        <title>A Parts List for Fungal Cellulosomes Revealed by Comparative Genomics.</title>
        <authorList>
            <consortium name="DOE Joint Genome Institute"/>
            <person name="Haitjema C.H."/>
            <person name="Gilmore S.P."/>
            <person name="Henske J.K."/>
            <person name="Solomon K.V."/>
            <person name="De Groot R."/>
            <person name="Kuo A."/>
            <person name="Mondo S.J."/>
            <person name="Salamov A.A."/>
            <person name="Labutti K."/>
            <person name="Zhao Z."/>
            <person name="Chiniquy J."/>
            <person name="Barry K."/>
            <person name="Brewer H.M."/>
            <person name="Purvine S.O."/>
            <person name="Wright A.T."/>
            <person name="Boxma B."/>
            <person name="Van Alen T."/>
            <person name="Hackstein J.H."/>
            <person name="Baker S.E."/>
            <person name="Grigoriev I.V."/>
            <person name="O'Malley M.A."/>
        </authorList>
    </citation>
    <scope>NUCLEOTIDE SEQUENCE [LARGE SCALE GENOMIC DNA]</scope>
    <source>
        <strain evidence="2 3">S4</strain>
    </source>
</reference>
<dbReference type="OrthoDB" id="9909019at2759"/>
<evidence type="ECO:0000313" key="2">
    <source>
        <dbReference type="EMBL" id="ORX73517.1"/>
    </source>
</evidence>
<keyword evidence="1" id="KW-0472">Membrane</keyword>
<feature type="transmembrane region" description="Helical" evidence="1">
    <location>
        <begin position="32"/>
        <end position="49"/>
    </location>
</feature>
<dbReference type="EMBL" id="MCFG01000383">
    <property type="protein sequence ID" value="ORX73517.1"/>
    <property type="molecule type" value="Genomic_DNA"/>
</dbReference>
<keyword evidence="1" id="KW-0812">Transmembrane</keyword>
<comment type="caution">
    <text evidence="2">The sequence shown here is derived from an EMBL/GenBank/DDBJ whole genome shotgun (WGS) entry which is preliminary data.</text>
</comment>